<organism evidence="1 2">
    <name type="scientific">Caproiciproducens galactitolivorans</name>
    <dbReference type="NCBI Taxonomy" id="642589"/>
    <lineage>
        <taxon>Bacteria</taxon>
        <taxon>Bacillati</taxon>
        <taxon>Bacillota</taxon>
        <taxon>Clostridia</taxon>
        <taxon>Eubacteriales</taxon>
        <taxon>Acutalibacteraceae</taxon>
        <taxon>Caproiciproducens</taxon>
    </lineage>
</organism>
<accession>A0A4Z0Y8F2</accession>
<name>A0A4Z0Y8F2_9FIRM</name>
<dbReference type="AlphaFoldDB" id="A0A4Z0Y8F2"/>
<protein>
    <submittedName>
        <fullName evidence="1">Uncharacterized protein</fullName>
    </submittedName>
</protein>
<sequence length="66" mass="7674">MKYERINDYAFIGEDHTTIKVVIDNTTYKSCAMCDSFYPIDGHNTKYCPDCRKKANSIKTSTRQNK</sequence>
<gene>
    <name evidence="1" type="ORF">CAGA_20320</name>
</gene>
<evidence type="ECO:0000313" key="1">
    <source>
        <dbReference type="EMBL" id="TGJ75825.1"/>
    </source>
</evidence>
<evidence type="ECO:0000313" key="2">
    <source>
        <dbReference type="Proteomes" id="UP000297714"/>
    </source>
</evidence>
<proteinExistence type="predicted"/>
<dbReference type="EMBL" id="SRMQ01000010">
    <property type="protein sequence ID" value="TGJ75825.1"/>
    <property type="molecule type" value="Genomic_DNA"/>
</dbReference>
<comment type="caution">
    <text evidence="1">The sequence shown here is derived from an EMBL/GenBank/DDBJ whole genome shotgun (WGS) entry which is preliminary data.</text>
</comment>
<reference evidence="1 2" key="1">
    <citation type="submission" date="2019-04" db="EMBL/GenBank/DDBJ databases">
        <authorList>
            <person name="Poehlein A."/>
            <person name="Bengelsdorf F.R."/>
            <person name="Duerre P."/>
            <person name="Daniel R."/>
        </authorList>
    </citation>
    <scope>NUCLEOTIDE SEQUENCE [LARGE SCALE GENOMIC DNA]</scope>
    <source>
        <strain evidence="1 2">BS-1</strain>
    </source>
</reference>
<dbReference type="Proteomes" id="UP000297714">
    <property type="component" value="Unassembled WGS sequence"/>
</dbReference>
<keyword evidence="2" id="KW-1185">Reference proteome</keyword>